<keyword evidence="3" id="KW-1185">Reference proteome</keyword>
<dbReference type="SUPFAM" id="SSF54695">
    <property type="entry name" value="POZ domain"/>
    <property type="match status" value="1"/>
</dbReference>
<proteinExistence type="predicted"/>
<comment type="caution">
    <text evidence="2">The sequence shown here is derived from an EMBL/GenBank/DDBJ whole genome shotgun (WGS) entry which is preliminary data.</text>
</comment>
<evidence type="ECO:0000313" key="2">
    <source>
        <dbReference type="EMBL" id="KAF0494963.1"/>
    </source>
</evidence>
<dbReference type="InterPro" id="IPR052972">
    <property type="entry name" value="Sacsin_chaperone_reg"/>
</dbReference>
<dbReference type="OrthoDB" id="2355810at2759"/>
<sequence length="1035" mass="120747">MDPPNLDGKAYVYVPCECSINLGVHINGEFCWSIDGKDILKSNNNGDYEKWNRHILLEVLPSLHIKLLNEIVKKDLERFKNSKARPEKFVPYTTKKFFFLGNGKETENKLIDSYRAKVLQSLGNNEVFWTEADGGKFISLKNAYFFEERDHIIADILSKHGIPTVKMDKNKLSYLSEKIKGKKSIKYQTIKFSEILRKNGNILSDIEQDQNDFANIIKLLEFILQDKDDYLYSNLKGLRLVPLKNRSCGTFGECDYYIADKRCQELFSISGPSHFVYDSDELIKIFEQEYFPNLRIKKLDTQGILDLFTEELPNKQKDWDPSSKANPYQQWLGDVFKIMKLGPGLELPNCPLLPIIRPSHKLVNLDSKNPLLINPDNNIPGAFIVDVLVKLGFCFTDIKSRALKRYVQDFNYSNVFNSINQTSQSQDISIKKLFNNAKLDDDDYKKLRKYVKSFIDVVKVPKETILMIIRELPIWPIRSSRKHKFISANDKGILPPYNLSCPLQDTDIFDVQNVYYNVLILLGVEEIEVYKFVKKYYSHGSGKQPTQQDVKFLKEILSLRDERIVSYLASRESIPNKSLKEFVKANTLFDAEVDIIFDDDKLLPLELQNSNVCHSVLLKMGLQRDLNGSTYVKYAHEIQKKINNNDDEIRSRAIKLIECLNVNYNKFSEYERKQLYKIDFIPSKKDLLSPYNKTSITTLGYESFNSLCFTKYQDICWTQTKFIYSDDVELPFDLRPGLKMVINHWIKLSTEVFPHETSGWEADKIYEIMEKIYQVVNDNLNLLDEDKIREFKLKDIKLFLNGDNPFDLDCWVSGKKLVFGLQTNLNGHFNNVHDHLLSFKKLLKTLGAEEVNDIKMDKILINYSQNDHLIQYLIESLQNQNSYHDVIFKIGGHEIYANRCVLSNFAKYFDWHFSEKPKDLIEINDVKHETYKVLLRWLYGMAYEDAVKNVFGEDFSNSGQRYLDFMLELLKVSHKFTHLNHIIQNNIMSKNIINVSNVKKIKEAIYNFNADHLKQCCEEYIEKNEKIIDAKDLCD</sequence>
<dbReference type="InterPro" id="IPR000210">
    <property type="entry name" value="BTB/POZ_dom"/>
</dbReference>
<dbReference type="PANTHER" id="PTHR15600:SF42">
    <property type="entry name" value="SACSIN"/>
    <property type="match status" value="1"/>
</dbReference>
<dbReference type="AlphaFoldDB" id="A0A8H4AH48"/>
<dbReference type="Proteomes" id="UP000439903">
    <property type="component" value="Unassembled WGS sequence"/>
</dbReference>
<dbReference type="Pfam" id="PF00651">
    <property type="entry name" value="BTB"/>
    <property type="match status" value="1"/>
</dbReference>
<dbReference type="GO" id="GO:0030544">
    <property type="term" value="F:Hsp70 protein binding"/>
    <property type="evidence" value="ECO:0007669"/>
    <property type="project" value="TreeGrafter"/>
</dbReference>
<dbReference type="PANTHER" id="PTHR15600">
    <property type="entry name" value="SACSIN"/>
    <property type="match status" value="1"/>
</dbReference>
<name>A0A8H4AH48_GIGMA</name>
<dbReference type="SMART" id="SM00225">
    <property type="entry name" value="BTB"/>
    <property type="match status" value="1"/>
</dbReference>
<accession>A0A8H4AH48</accession>
<dbReference type="Gene3D" id="3.30.710.10">
    <property type="entry name" value="Potassium Channel Kv1.1, Chain A"/>
    <property type="match status" value="1"/>
</dbReference>
<evidence type="ECO:0000259" key="1">
    <source>
        <dbReference type="PROSITE" id="PS50097"/>
    </source>
</evidence>
<reference evidence="2 3" key="1">
    <citation type="journal article" date="2019" name="Environ. Microbiol.">
        <title>At the nexus of three kingdoms: the genome of the mycorrhizal fungus Gigaspora margarita provides insights into plant, endobacterial and fungal interactions.</title>
        <authorList>
            <person name="Venice F."/>
            <person name="Ghignone S."/>
            <person name="Salvioli di Fossalunga A."/>
            <person name="Amselem J."/>
            <person name="Novero M."/>
            <person name="Xianan X."/>
            <person name="Sedzielewska Toro K."/>
            <person name="Morin E."/>
            <person name="Lipzen A."/>
            <person name="Grigoriev I.V."/>
            <person name="Henrissat B."/>
            <person name="Martin F.M."/>
            <person name="Bonfante P."/>
        </authorList>
    </citation>
    <scope>NUCLEOTIDE SEQUENCE [LARGE SCALE GENOMIC DNA]</scope>
    <source>
        <strain evidence="2 3">BEG34</strain>
    </source>
</reference>
<evidence type="ECO:0000313" key="3">
    <source>
        <dbReference type="Proteomes" id="UP000439903"/>
    </source>
</evidence>
<dbReference type="CDD" id="cd18186">
    <property type="entry name" value="BTB_POZ_ZBTB_KLHL-like"/>
    <property type="match status" value="1"/>
</dbReference>
<dbReference type="InterPro" id="IPR011333">
    <property type="entry name" value="SKP1/BTB/POZ_sf"/>
</dbReference>
<dbReference type="PROSITE" id="PS50097">
    <property type="entry name" value="BTB"/>
    <property type="match status" value="1"/>
</dbReference>
<gene>
    <name evidence="2" type="ORF">F8M41_021230</name>
</gene>
<organism evidence="2 3">
    <name type="scientific">Gigaspora margarita</name>
    <dbReference type="NCBI Taxonomy" id="4874"/>
    <lineage>
        <taxon>Eukaryota</taxon>
        <taxon>Fungi</taxon>
        <taxon>Fungi incertae sedis</taxon>
        <taxon>Mucoromycota</taxon>
        <taxon>Glomeromycotina</taxon>
        <taxon>Glomeromycetes</taxon>
        <taxon>Diversisporales</taxon>
        <taxon>Gigasporaceae</taxon>
        <taxon>Gigaspora</taxon>
    </lineage>
</organism>
<dbReference type="EMBL" id="WTPW01000612">
    <property type="protein sequence ID" value="KAF0494963.1"/>
    <property type="molecule type" value="Genomic_DNA"/>
</dbReference>
<feature type="domain" description="BTB" evidence="1">
    <location>
        <begin position="884"/>
        <end position="939"/>
    </location>
</feature>
<protein>
    <submittedName>
        <fullName evidence="2">Sacsin</fullName>
    </submittedName>
</protein>